<dbReference type="EMBL" id="BTRK01000001">
    <property type="protein sequence ID" value="GMR33552.1"/>
    <property type="molecule type" value="Genomic_DNA"/>
</dbReference>
<reference evidence="2" key="1">
    <citation type="submission" date="2022-10" db="EMBL/GenBank/DDBJ databases">
        <title>Genome assembly of Pristionchus species.</title>
        <authorList>
            <person name="Yoshida K."/>
            <person name="Sommer R.J."/>
        </authorList>
    </citation>
    <scope>NUCLEOTIDE SEQUENCE [LARGE SCALE GENOMIC DNA]</scope>
    <source>
        <strain evidence="2">RS5460</strain>
    </source>
</reference>
<gene>
    <name evidence="1" type="ORF">PMAYCL1PPCAC_03747</name>
</gene>
<evidence type="ECO:0000313" key="1">
    <source>
        <dbReference type="EMBL" id="GMR33552.1"/>
    </source>
</evidence>
<feature type="non-terminal residue" evidence="1">
    <location>
        <position position="72"/>
    </location>
</feature>
<comment type="caution">
    <text evidence="1">The sequence shown here is derived from an EMBL/GenBank/DDBJ whole genome shotgun (WGS) entry which is preliminary data.</text>
</comment>
<name>A0AAN4Z928_9BILA</name>
<dbReference type="Proteomes" id="UP001328107">
    <property type="component" value="Unassembled WGS sequence"/>
</dbReference>
<evidence type="ECO:0000313" key="2">
    <source>
        <dbReference type="Proteomes" id="UP001328107"/>
    </source>
</evidence>
<sequence>RSGRESTLNRRSPLRDEEISITAKRFEHLRSSFTAKCIDHVNEVPSFYFPGQYSVDGCYHSCYQDQVLKECG</sequence>
<accession>A0AAN4Z928</accession>
<proteinExistence type="predicted"/>
<keyword evidence="2" id="KW-1185">Reference proteome</keyword>
<feature type="non-terminal residue" evidence="1">
    <location>
        <position position="1"/>
    </location>
</feature>
<protein>
    <submittedName>
        <fullName evidence="1">Uncharacterized protein</fullName>
    </submittedName>
</protein>
<organism evidence="1 2">
    <name type="scientific">Pristionchus mayeri</name>
    <dbReference type="NCBI Taxonomy" id="1317129"/>
    <lineage>
        <taxon>Eukaryota</taxon>
        <taxon>Metazoa</taxon>
        <taxon>Ecdysozoa</taxon>
        <taxon>Nematoda</taxon>
        <taxon>Chromadorea</taxon>
        <taxon>Rhabditida</taxon>
        <taxon>Rhabditina</taxon>
        <taxon>Diplogasteromorpha</taxon>
        <taxon>Diplogasteroidea</taxon>
        <taxon>Neodiplogasteridae</taxon>
        <taxon>Pristionchus</taxon>
    </lineage>
</organism>
<dbReference type="AlphaFoldDB" id="A0AAN4Z928"/>